<dbReference type="AlphaFoldDB" id="A0A1J7IR28"/>
<dbReference type="Proteomes" id="UP000182658">
    <property type="component" value="Unassembled WGS sequence"/>
</dbReference>
<dbReference type="OrthoDB" id="10258692at2759"/>
<feature type="region of interest" description="Disordered" evidence="1">
    <location>
        <begin position="668"/>
        <end position="768"/>
    </location>
</feature>
<feature type="compositionally biased region" description="Polar residues" evidence="1">
    <location>
        <begin position="744"/>
        <end position="756"/>
    </location>
</feature>
<keyword evidence="3" id="KW-1185">Reference proteome</keyword>
<dbReference type="STRING" id="1408157.A0A1J7IR28"/>
<feature type="region of interest" description="Disordered" evidence="1">
    <location>
        <begin position="308"/>
        <end position="334"/>
    </location>
</feature>
<feature type="region of interest" description="Disordered" evidence="1">
    <location>
        <begin position="530"/>
        <end position="654"/>
    </location>
</feature>
<dbReference type="EMBL" id="KV875097">
    <property type="protein sequence ID" value="OIW29659.1"/>
    <property type="molecule type" value="Genomic_DNA"/>
</dbReference>
<feature type="compositionally biased region" description="Polar residues" evidence="1">
    <location>
        <begin position="111"/>
        <end position="128"/>
    </location>
</feature>
<evidence type="ECO:0000313" key="3">
    <source>
        <dbReference type="Proteomes" id="UP000182658"/>
    </source>
</evidence>
<evidence type="ECO:0000313" key="2">
    <source>
        <dbReference type="EMBL" id="OIW29659.1"/>
    </source>
</evidence>
<gene>
    <name evidence="2" type="ORF">CONLIGDRAFT_643739</name>
</gene>
<feature type="compositionally biased region" description="Polar residues" evidence="1">
    <location>
        <begin position="532"/>
        <end position="543"/>
    </location>
</feature>
<proteinExistence type="predicted"/>
<feature type="compositionally biased region" description="Basic and acidic residues" evidence="1">
    <location>
        <begin position="696"/>
        <end position="710"/>
    </location>
</feature>
<evidence type="ECO:0000256" key="1">
    <source>
        <dbReference type="SAM" id="MobiDB-lite"/>
    </source>
</evidence>
<protein>
    <submittedName>
        <fullName evidence="2">Uncharacterized protein</fullName>
    </submittedName>
</protein>
<accession>A0A1J7IR28</accession>
<feature type="region of interest" description="Disordered" evidence="1">
    <location>
        <begin position="99"/>
        <end position="144"/>
    </location>
</feature>
<name>A0A1J7IR28_9PEZI</name>
<feature type="compositionally biased region" description="Basic and acidic residues" evidence="1">
    <location>
        <begin position="759"/>
        <end position="768"/>
    </location>
</feature>
<feature type="compositionally biased region" description="Basic and acidic residues" evidence="1">
    <location>
        <begin position="607"/>
        <end position="616"/>
    </location>
</feature>
<sequence>MRDLDKVNPELKTLVAGRLATTTFPGQNSNHTSWNSWHKSLNMDMKPTNYDTLFCVVAHRARQNNLKAINSTMARCYKNMATKEYDILECCLGPPEASASSLKDDVEDASPATNTAGPAKTGLTTPGTAKSGPQIVGPETAGPPNIVGLETAGFGKTRSKFVGPKTAGPPKIVGPETAGPPNIVGLETAGFGKTRSKFVGPKTAGPPKIVGPETAGPPNIVGLETAGFGKTRSKFVGPKTAGPPKIVGPETAGPPKIVGLETAGFGKTRSKFVGPETAEPKIVAPETLRLDTKGKGLAVVHEEIPHSVTDTTHRKRAASPLESGLSKRRGFDPDEEVESSLRGFDVFEENERLRQHNELLQAQVNLFHGSADGTLARALNRNFELNKANATLYQENTTLCQENNALKDQIASLTASNTDGADAHSLQRLENEVQAKKQMATKPESECIVQIRQKLDEVEEMIHDMKADRVTDHQTWTEQRTEFIRNRKQLKLFHQLFKQLADAMVEQTSHQKVKSDELLAKFQAIQAAMSPQPETSQASSNAAAGNVPKHRSLVGSPADKIALKGLPGGSDKRPTGGPADEGPLRRSDEGPLGRSDKRPTGGPADEGPLRPSDKRPTGGPADEGPLRPSDKRPTEGPALLTDTAIFDSPAGGTRKLFVRSPAAGINTEHAKEHAKAIAMVSTPSASRPFGQYDTSPEAKPRHSQRPRLDETGWYSSMNDESISLAKETDSSLRHGANMTKHLTRPTSPNRFQSGPTTRPKLDVNYDSD</sequence>
<feature type="region of interest" description="Disordered" evidence="1">
    <location>
        <begin position="235"/>
        <end position="255"/>
    </location>
</feature>
<reference evidence="2 3" key="1">
    <citation type="submission" date="2016-10" db="EMBL/GenBank/DDBJ databases">
        <title>Draft genome sequence of Coniochaeta ligniaria NRRL30616, a lignocellulolytic fungus for bioabatement of inhibitors in plant biomass hydrolysates.</title>
        <authorList>
            <consortium name="DOE Joint Genome Institute"/>
            <person name="Jimenez D.J."/>
            <person name="Hector R.E."/>
            <person name="Riley R."/>
            <person name="Sun H."/>
            <person name="Grigoriev I.V."/>
            <person name="Van Elsas J.D."/>
            <person name="Nichols N.N."/>
        </authorList>
    </citation>
    <scope>NUCLEOTIDE SEQUENCE [LARGE SCALE GENOMIC DNA]</scope>
    <source>
        <strain evidence="2 3">NRRL 30616</strain>
    </source>
</reference>
<feature type="compositionally biased region" description="Basic and acidic residues" evidence="1">
    <location>
        <begin position="624"/>
        <end position="634"/>
    </location>
</feature>
<organism evidence="2 3">
    <name type="scientific">Coniochaeta ligniaria NRRL 30616</name>
    <dbReference type="NCBI Taxonomy" id="1408157"/>
    <lineage>
        <taxon>Eukaryota</taxon>
        <taxon>Fungi</taxon>
        <taxon>Dikarya</taxon>
        <taxon>Ascomycota</taxon>
        <taxon>Pezizomycotina</taxon>
        <taxon>Sordariomycetes</taxon>
        <taxon>Sordariomycetidae</taxon>
        <taxon>Coniochaetales</taxon>
        <taxon>Coniochaetaceae</taxon>
        <taxon>Coniochaeta</taxon>
    </lineage>
</organism>
<feature type="compositionally biased region" description="Basic and acidic residues" evidence="1">
    <location>
        <begin position="582"/>
        <end position="599"/>
    </location>
</feature>
<dbReference type="InParanoid" id="A0A1J7IR28"/>